<name>A0A9P0PF53_ACAOB</name>
<comment type="caution">
    <text evidence="2">The sequence shown here is derived from an EMBL/GenBank/DDBJ whole genome shotgun (WGS) entry which is preliminary data.</text>
</comment>
<dbReference type="PANTHER" id="PTHR21398">
    <property type="entry name" value="AGAP007094-PA"/>
    <property type="match status" value="1"/>
</dbReference>
<proteinExistence type="predicted"/>
<accession>A0A9P0PF53</accession>
<dbReference type="EMBL" id="CAKOFQ010006860">
    <property type="protein sequence ID" value="CAH1977551.1"/>
    <property type="molecule type" value="Genomic_DNA"/>
</dbReference>
<organism evidence="2 3">
    <name type="scientific">Acanthoscelides obtectus</name>
    <name type="common">Bean weevil</name>
    <name type="synonym">Bruchus obtectus</name>
    <dbReference type="NCBI Taxonomy" id="200917"/>
    <lineage>
        <taxon>Eukaryota</taxon>
        <taxon>Metazoa</taxon>
        <taxon>Ecdysozoa</taxon>
        <taxon>Arthropoda</taxon>
        <taxon>Hexapoda</taxon>
        <taxon>Insecta</taxon>
        <taxon>Pterygota</taxon>
        <taxon>Neoptera</taxon>
        <taxon>Endopterygota</taxon>
        <taxon>Coleoptera</taxon>
        <taxon>Polyphaga</taxon>
        <taxon>Cucujiformia</taxon>
        <taxon>Chrysomeloidea</taxon>
        <taxon>Chrysomelidae</taxon>
        <taxon>Bruchinae</taxon>
        <taxon>Bruchini</taxon>
        <taxon>Acanthoscelides</taxon>
    </lineage>
</organism>
<dbReference type="PANTHER" id="PTHR21398:SF6">
    <property type="entry name" value="AGAP007094-PA"/>
    <property type="match status" value="1"/>
</dbReference>
<evidence type="ECO:0000313" key="2">
    <source>
        <dbReference type="EMBL" id="CAH1977551.1"/>
    </source>
</evidence>
<dbReference type="Proteomes" id="UP001152888">
    <property type="component" value="Unassembled WGS sequence"/>
</dbReference>
<feature type="compositionally biased region" description="Acidic residues" evidence="1">
    <location>
        <begin position="256"/>
        <end position="268"/>
    </location>
</feature>
<dbReference type="SMART" id="SM00718">
    <property type="entry name" value="DM4_12"/>
    <property type="match status" value="1"/>
</dbReference>
<keyword evidence="3" id="KW-1185">Reference proteome</keyword>
<reference evidence="2" key="1">
    <citation type="submission" date="2022-03" db="EMBL/GenBank/DDBJ databases">
        <authorList>
            <person name="Sayadi A."/>
        </authorList>
    </citation>
    <scope>NUCLEOTIDE SEQUENCE</scope>
</reference>
<feature type="region of interest" description="Disordered" evidence="1">
    <location>
        <begin position="253"/>
        <end position="281"/>
    </location>
</feature>
<dbReference type="AlphaFoldDB" id="A0A9P0PF53"/>
<protein>
    <submittedName>
        <fullName evidence="2">Uncharacterized protein</fullName>
    </submittedName>
</protein>
<sequence>MDNTVKRVTLHIKIAFIFLNMALAMSLCKEEAKSRQKRILWITEDGRLALPPGTTLVMTPSLSMPFVRYPPEGFFSNLTISLPFTIDFNKLGLTDNENPYGVVPPLLARSMGRAAGNVLADYIGGLLARRSTRSVPPTPLKEKRVPHPDAFHGGERAVLYVALEDMLDNFGMNGRACLLRAICEVHANKVEKFGLIGEVLKLFLSASKSPYADILNEYVEAENLGSGKNGASRECWPYVRDCPKSLFLPRHNPYSETEENNISDEQDDANPKVTYGQTFNM</sequence>
<evidence type="ECO:0000313" key="3">
    <source>
        <dbReference type="Proteomes" id="UP001152888"/>
    </source>
</evidence>
<evidence type="ECO:0000256" key="1">
    <source>
        <dbReference type="SAM" id="MobiDB-lite"/>
    </source>
</evidence>
<dbReference type="Pfam" id="PF07841">
    <property type="entry name" value="DM4_12"/>
    <property type="match status" value="1"/>
</dbReference>
<dbReference type="InterPro" id="IPR006631">
    <property type="entry name" value="DM4_12"/>
</dbReference>
<gene>
    <name evidence="2" type="ORF">ACAOBT_LOCUS12725</name>
</gene>
<dbReference type="OrthoDB" id="6339724at2759"/>